<keyword evidence="6 12" id="KW-0418">Kinase</keyword>
<dbReference type="Proteomes" id="UP000019226">
    <property type="component" value="Chromosome"/>
</dbReference>
<dbReference type="Gene3D" id="1.20.5.1930">
    <property type="match status" value="1"/>
</dbReference>
<dbReference type="CDD" id="cd16917">
    <property type="entry name" value="HATPase_UhpB-NarQ-NarX-like"/>
    <property type="match status" value="1"/>
</dbReference>
<gene>
    <name evidence="12" type="ORF">CCASEI_02520</name>
</gene>
<dbReference type="InterPro" id="IPR003594">
    <property type="entry name" value="HATPase_dom"/>
</dbReference>
<evidence type="ECO:0000256" key="2">
    <source>
        <dbReference type="ARBA" id="ARBA00012438"/>
    </source>
</evidence>
<keyword evidence="7" id="KW-0067">ATP-binding</keyword>
<feature type="domain" description="Signal transduction histidine kinase subgroup 3 dimerisation and phosphoacceptor" evidence="11">
    <location>
        <begin position="68"/>
        <end position="132"/>
    </location>
</feature>
<evidence type="ECO:0000256" key="8">
    <source>
        <dbReference type="ARBA" id="ARBA00023012"/>
    </source>
</evidence>
<feature type="domain" description="Histidine kinase/HSP90-like ATPase" evidence="10">
    <location>
        <begin position="176"/>
        <end position="253"/>
    </location>
</feature>
<keyword evidence="8" id="KW-0902">Two-component regulatory system</keyword>
<keyword evidence="3" id="KW-0597">Phosphoprotein</keyword>
<keyword evidence="13" id="KW-1185">Reference proteome</keyword>
<feature type="region of interest" description="Disordered" evidence="9">
    <location>
        <begin position="265"/>
        <end position="284"/>
    </location>
</feature>
<dbReference type="InterPro" id="IPR011712">
    <property type="entry name" value="Sig_transdc_His_kin_sub3_dim/P"/>
</dbReference>
<evidence type="ECO:0000313" key="13">
    <source>
        <dbReference type="Proteomes" id="UP000019226"/>
    </source>
</evidence>
<dbReference type="Pfam" id="PF07730">
    <property type="entry name" value="HisKA_3"/>
    <property type="match status" value="1"/>
</dbReference>
<proteinExistence type="predicted"/>
<dbReference type="InterPro" id="IPR036890">
    <property type="entry name" value="HATPase_C_sf"/>
</dbReference>
<evidence type="ECO:0000256" key="3">
    <source>
        <dbReference type="ARBA" id="ARBA00022553"/>
    </source>
</evidence>
<evidence type="ECO:0000256" key="1">
    <source>
        <dbReference type="ARBA" id="ARBA00000085"/>
    </source>
</evidence>
<feature type="compositionally biased region" description="Basic and acidic residues" evidence="9">
    <location>
        <begin position="275"/>
        <end position="284"/>
    </location>
</feature>
<evidence type="ECO:0000256" key="9">
    <source>
        <dbReference type="SAM" id="MobiDB-lite"/>
    </source>
</evidence>
<dbReference type="PANTHER" id="PTHR24421">
    <property type="entry name" value="NITRATE/NITRITE SENSOR PROTEIN NARX-RELATED"/>
    <property type="match status" value="1"/>
</dbReference>
<dbReference type="GO" id="GO:0016301">
    <property type="term" value="F:kinase activity"/>
    <property type="evidence" value="ECO:0007669"/>
    <property type="project" value="UniProtKB-KW"/>
</dbReference>
<keyword evidence="4" id="KW-0808">Transferase</keyword>
<dbReference type="InterPro" id="IPR050482">
    <property type="entry name" value="Sensor_HK_TwoCompSys"/>
</dbReference>
<reference evidence="13" key="1">
    <citation type="submission" date="2013-02" db="EMBL/GenBank/DDBJ databases">
        <title>The complete genome sequence of Corynebacterium casei LMG S-19264 (=DSM 44701).</title>
        <authorList>
            <person name="Ruckert C."/>
            <person name="Albersmeier A."/>
            <person name="Kalinowski J."/>
        </authorList>
    </citation>
    <scope>NUCLEOTIDE SEQUENCE [LARGE SCALE GENOMIC DNA]</scope>
    <source>
        <strain evidence="13">LMG S-19264</strain>
    </source>
</reference>
<protein>
    <recommendedName>
        <fullName evidence="2">histidine kinase</fullName>
        <ecNumber evidence="2">2.7.13.3</ecNumber>
    </recommendedName>
</protein>
<evidence type="ECO:0000313" key="12">
    <source>
        <dbReference type="EMBL" id="AHI19087.1"/>
    </source>
</evidence>
<accession>A0ABN4CCE8</accession>
<dbReference type="Gene3D" id="3.30.565.10">
    <property type="entry name" value="Histidine kinase-like ATPase, C-terminal domain"/>
    <property type="match status" value="1"/>
</dbReference>
<dbReference type="Pfam" id="PF02518">
    <property type="entry name" value="HATPase_c"/>
    <property type="match status" value="1"/>
</dbReference>
<evidence type="ECO:0000256" key="7">
    <source>
        <dbReference type="ARBA" id="ARBA00022840"/>
    </source>
</evidence>
<comment type="catalytic activity">
    <reaction evidence="1">
        <text>ATP + protein L-histidine = ADP + protein N-phospho-L-histidine.</text>
        <dbReference type="EC" id="2.7.13.3"/>
    </reaction>
</comment>
<sequence length="284" mass="29793">MLTISLAPVFKNHGASVALSGSAGTTLGGMWRKRNRDKPGVTSEQTQAEKIAELTKSRRAIADAYEVERSRIERDLHDGTQQYLVAASIKLGEALLDAPPEVDELIRAAQQDLNDGLDALRKTVHGIHPQVLADRGLVAAVKDMAAGYGPHVLVSAPHPLPQLSPSVLAAGYFFCAEALTNSAKHAPGADVSVLLIADKHLHITVVDQGPGGIRLKPGAGLAGMRDRLDAFGGWLEITSPEGGPTSVSARIPLLVDRGQPTFTIGTAASSGTAGKIDKGSKEQD</sequence>
<evidence type="ECO:0000256" key="4">
    <source>
        <dbReference type="ARBA" id="ARBA00022679"/>
    </source>
</evidence>
<dbReference type="PANTHER" id="PTHR24421:SF10">
    <property type="entry name" value="NITRATE_NITRITE SENSOR PROTEIN NARQ"/>
    <property type="match status" value="1"/>
</dbReference>
<dbReference type="SUPFAM" id="SSF55874">
    <property type="entry name" value="ATPase domain of HSP90 chaperone/DNA topoisomerase II/histidine kinase"/>
    <property type="match status" value="1"/>
</dbReference>
<evidence type="ECO:0000256" key="6">
    <source>
        <dbReference type="ARBA" id="ARBA00022777"/>
    </source>
</evidence>
<evidence type="ECO:0000259" key="11">
    <source>
        <dbReference type="Pfam" id="PF07730"/>
    </source>
</evidence>
<keyword evidence="5" id="KW-0547">Nucleotide-binding</keyword>
<evidence type="ECO:0000256" key="5">
    <source>
        <dbReference type="ARBA" id="ARBA00022741"/>
    </source>
</evidence>
<organism evidence="12 13">
    <name type="scientific">Corynebacterium casei LMG S-19264</name>
    <dbReference type="NCBI Taxonomy" id="1285583"/>
    <lineage>
        <taxon>Bacteria</taxon>
        <taxon>Bacillati</taxon>
        <taxon>Actinomycetota</taxon>
        <taxon>Actinomycetes</taxon>
        <taxon>Mycobacteriales</taxon>
        <taxon>Corynebacteriaceae</taxon>
        <taxon>Corynebacterium</taxon>
    </lineage>
</organism>
<dbReference type="EMBL" id="CP004350">
    <property type="protein sequence ID" value="AHI19087.1"/>
    <property type="molecule type" value="Genomic_DNA"/>
</dbReference>
<dbReference type="EC" id="2.7.13.3" evidence="2"/>
<name>A0ABN4CCE8_9CORY</name>
<evidence type="ECO:0000259" key="10">
    <source>
        <dbReference type="Pfam" id="PF02518"/>
    </source>
</evidence>